<organism evidence="1 2">
    <name type="scientific">Cerrena zonata</name>
    <dbReference type="NCBI Taxonomy" id="2478898"/>
    <lineage>
        <taxon>Eukaryota</taxon>
        <taxon>Fungi</taxon>
        <taxon>Dikarya</taxon>
        <taxon>Basidiomycota</taxon>
        <taxon>Agaricomycotina</taxon>
        <taxon>Agaricomycetes</taxon>
        <taxon>Polyporales</taxon>
        <taxon>Cerrenaceae</taxon>
        <taxon>Cerrena</taxon>
    </lineage>
</organism>
<gene>
    <name evidence="1" type="ORF">QCA50_010140</name>
</gene>
<dbReference type="EMBL" id="JASBNA010000016">
    <property type="protein sequence ID" value="KAK7686540.1"/>
    <property type="molecule type" value="Genomic_DNA"/>
</dbReference>
<dbReference type="Proteomes" id="UP001385951">
    <property type="component" value="Unassembled WGS sequence"/>
</dbReference>
<accession>A0AAW0G5W1</accession>
<evidence type="ECO:0000313" key="2">
    <source>
        <dbReference type="Proteomes" id="UP001385951"/>
    </source>
</evidence>
<name>A0AAW0G5W1_9APHY</name>
<protein>
    <recommendedName>
        <fullName evidence="3">AB hydrolase-1 domain-containing protein</fullName>
    </recommendedName>
</protein>
<dbReference type="InterPro" id="IPR029058">
    <property type="entry name" value="AB_hydrolase_fold"/>
</dbReference>
<proteinExistence type="predicted"/>
<keyword evidence="2" id="KW-1185">Reference proteome</keyword>
<dbReference type="SUPFAM" id="SSF53474">
    <property type="entry name" value="alpha/beta-Hydrolases"/>
    <property type="match status" value="1"/>
</dbReference>
<evidence type="ECO:0008006" key="3">
    <source>
        <dbReference type="Google" id="ProtNLM"/>
    </source>
</evidence>
<dbReference type="AlphaFoldDB" id="A0AAW0G5W1"/>
<reference evidence="1 2" key="1">
    <citation type="submission" date="2022-09" db="EMBL/GenBank/DDBJ databases">
        <authorList>
            <person name="Palmer J.M."/>
        </authorList>
    </citation>
    <scope>NUCLEOTIDE SEQUENCE [LARGE SCALE GENOMIC DNA]</scope>
    <source>
        <strain evidence="1 2">DSM 7382</strain>
    </source>
</reference>
<comment type="caution">
    <text evidence="1">The sequence shown here is derived from an EMBL/GenBank/DDBJ whole genome shotgun (WGS) entry which is preliminary data.</text>
</comment>
<evidence type="ECO:0000313" key="1">
    <source>
        <dbReference type="EMBL" id="KAK7686540.1"/>
    </source>
</evidence>
<sequence length="229" mass="25901">MKGYGEALRYFLESELVAGHTIVAIGHSASTAAWTLGCSFYSSVSFRAVIFIESTLDSIKSMSLDDSSINQYLLKLQGTLLRKDAWDDISSLSQWLRKQYPWKLWDQRVLDIYLKHGFKTVVRGEKQVIMPKISKMQEVGAYLYQDHIVALEQLSKLCSKFPVHSVFVQRSELISKRARAVLCDKSEGRNMASVMILPKVGHWCVQEKPELVAEAIFGILNAPVAESRL</sequence>
<dbReference type="Gene3D" id="3.40.50.1820">
    <property type="entry name" value="alpha/beta hydrolase"/>
    <property type="match status" value="1"/>
</dbReference>